<accession>A0A818S737</accession>
<organism evidence="2 3">
    <name type="scientific">Rotaria sordida</name>
    <dbReference type="NCBI Taxonomy" id="392033"/>
    <lineage>
        <taxon>Eukaryota</taxon>
        <taxon>Metazoa</taxon>
        <taxon>Spiralia</taxon>
        <taxon>Gnathifera</taxon>
        <taxon>Rotifera</taxon>
        <taxon>Eurotatoria</taxon>
        <taxon>Bdelloidea</taxon>
        <taxon>Philodinida</taxon>
        <taxon>Philodinidae</taxon>
        <taxon>Rotaria</taxon>
    </lineage>
</organism>
<dbReference type="AlphaFoldDB" id="A0A818S737"/>
<evidence type="ECO:0000259" key="1">
    <source>
        <dbReference type="PROSITE" id="PS50222"/>
    </source>
</evidence>
<dbReference type="GO" id="GO:0005509">
    <property type="term" value="F:calcium ion binding"/>
    <property type="evidence" value="ECO:0007669"/>
    <property type="project" value="InterPro"/>
</dbReference>
<reference evidence="2" key="1">
    <citation type="submission" date="2021-02" db="EMBL/GenBank/DDBJ databases">
        <authorList>
            <person name="Nowell W R."/>
        </authorList>
    </citation>
    <scope>NUCLEOTIDE SEQUENCE</scope>
</reference>
<name>A0A818S737_9BILA</name>
<sequence length="352" mass="41137">MIQPIHRNQIFNPSTTVIRKSKSQQQQQQQQLNVTEKQDVIPIVKLPTIVNKISTRIQNSNQLVNIQDSLTSQKISSTDVNQSSFPKLFKPITVQLHLPNMNDHVVKENLTQKAILRCKSPQTSNIFSRSTTFVDIEPQEETKSYHPLQHMDVGSLLSESARNRLKRLFDKLDTDKDGHISYPQVQRCLPSNFPRAQLTFFRVLYDIISGATYFGLQEFYATAIIVEMVAKQDSKLWNTLLDDVDFNYYHNNIFELLEDFNNQYLSNSQTINYEQFLEFIKKRIGNNKIERISNELEYIMPKIKTMKISRLDFIALLPIIIYIESYYVHGQTLFRFQENSLLDLHIRQALLT</sequence>
<proteinExistence type="predicted"/>
<protein>
    <recommendedName>
        <fullName evidence="1">EF-hand domain-containing protein</fullName>
    </recommendedName>
</protein>
<dbReference type="Pfam" id="PF13405">
    <property type="entry name" value="EF-hand_6"/>
    <property type="match status" value="1"/>
</dbReference>
<evidence type="ECO:0000313" key="3">
    <source>
        <dbReference type="Proteomes" id="UP000663874"/>
    </source>
</evidence>
<dbReference type="SUPFAM" id="SSF47473">
    <property type="entry name" value="EF-hand"/>
    <property type="match status" value="1"/>
</dbReference>
<gene>
    <name evidence="2" type="ORF">FNK824_LOCUS6823</name>
</gene>
<dbReference type="InterPro" id="IPR011992">
    <property type="entry name" value="EF-hand-dom_pair"/>
</dbReference>
<dbReference type="Proteomes" id="UP000663874">
    <property type="component" value="Unassembled WGS sequence"/>
</dbReference>
<dbReference type="PROSITE" id="PS50222">
    <property type="entry name" value="EF_HAND_2"/>
    <property type="match status" value="1"/>
</dbReference>
<dbReference type="EMBL" id="CAJOBE010000607">
    <property type="protein sequence ID" value="CAF3665291.1"/>
    <property type="molecule type" value="Genomic_DNA"/>
</dbReference>
<dbReference type="Gene3D" id="1.10.238.10">
    <property type="entry name" value="EF-hand"/>
    <property type="match status" value="1"/>
</dbReference>
<feature type="domain" description="EF-hand" evidence="1">
    <location>
        <begin position="160"/>
        <end position="195"/>
    </location>
</feature>
<evidence type="ECO:0000313" key="2">
    <source>
        <dbReference type="EMBL" id="CAF3665291.1"/>
    </source>
</evidence>
<dbReference type="InterPro" id="IPR002048">
    <property type="entry name" value="EF_hand_dom"/>
</dbReference>
<comment type="caution">
    <text evidence="2">The sequence shown here is derived from an EMBL/GenBank/DDBJ whole genome shotgun (WGS) entry which is preliminary data.</text>
</comment>